<evidence type="ECO:0000313" key="5">
    <source>
        <dbReference type="Proteomes" id="UP001526426"/>
    </source>
</evidence>
<comment type="caution">
    <text evidence="4">The sequence shown here is derived from an EMBL/GenBank/DDBJ whole genome shotgun (WGS) entry which is preliminary data.</text>
</comment>
<feature type="compositionally biased region" description="Pro residues" evidence="3">
    <location>
        <begin position="1"/>
        <end position="16"/>
    </location>
</feature>
<protein>
    <submittedName>
        <fullName evidence="4">Tetratricopeptide repeat protein</fullName>
    </submittedName>
</protein>
<gene>
    <name evidence="4" type="ORF">K4A83_18030</name>
</gene>
<name>A0ABT3LAM0_9CYAN</name>
<feature type="compositionally biased region" description="Basic and acidic residues" evidence="3">
    <location>
        <begin position="30"/>
        <end position="52"/>
    </location>
</feature>
<reference evidence="4 5" key="1">
    <citation type="submission" date="2021-08" db="EMBL/GenBank/DDBJ databases">
        <title>Draft genome sequence of Spirulina subsalsa with high tolerance to salinity and hype-accumulation of phycocyanin.</title>
        <authorList>
            <person name="Pei H."/>
            <person name="Jiang L."/>
        </authorList>
    </citation>
    <scope>NUCLEOTIDE SEQUENCE [LARGE SCALE GENOMIC DNA]</scope>
    <source>
        <strain evidence="4 5">FACHB-351</strain>
    </source>
</reference>
<dbReference type="PANTHER" id="PTHR45641">
    <property type="entry name" value="TETRATRICOPEPTIDE REPEAT PROTEIN (AFU_ORTHOLOGUE AFUA_6G03870)"/>
    <property type="match status" value="1"/>
</dbReference>
<keyword evidence="5" id="KW-1185">Reference proteome</keyword>
<dbReference type="Proteomes" id="UP001526426">
    <property type="component" value="Unassembled WGS sequence"/>
</dbReference>
<feature type="non-terminal residue" evidence="4">
    <location>
        <position position="1"/>
    </location>
</feature>
<evidence type="ECO:0000256" key="3">
    <source>
        <dbReference type="SAM" id="MobiDB-lite"/>
    </source>
</evidence>
<keyword evidence="1" id="KW-0677">Repeat</keyword>
<evidence type="ECO:0000313" key="4">
    <source>
        <dbReference type="EMBL" id="MCW6038154.1"/>
    </source>
</evidence>
<keyword evidence="2" id="KW-0802">TPR repeat</keyword>
<evidence type="ECO:0000256" key="2">
    <source>
        <dbReference type="ARBA" id="ARBA00022803"/>
    </source>
</evidence>
<organism evidence="4 5">
    <name type="scientific">Spirulina subsalsa FACHB-351</name>
    <dbReference type="NCBI Taxonomy" id="234711"/>
    <lineage>
        <taxon>Bacteria</taxon>
        <taxon>Bacillati</taxon>
        <taxon>Cyanobacteriota</taxon>
        <taxon>Cyanophyceae</taxon>
        <taxon>Spirulinales</taxon>
        <taxon>Spirulinaceae</taxon>
        <taxon>Spirulina</taxon>
    </lineage>
</organism>
<feature type="region of interest" description="Disordered" evidence="3">
    <location>
        <begin position="1"/>
        <end position="148"/>
    </location>
</feature>
<accession>A0ABT3LAM0</accession>
<dbReference type="SUPFAM" id="SSF48452">
    <property type="entry name" value="TPR-like"/>
    <property type="match status" value="1"/>
</dbReference>
<sequence>WATPPTSPPRVEPPPGLDEAASDSDAVESEDNREPLSYDLPDHRESLERATDGLEDQTTPLTVSGELQDDTEAALDTPTDPQESEETVLEPPIETTDPETPLDAPIDLQESEERVLEPPIETTDPETPLDAQNEPTTDTPESPPSEPIPLLFSLPSPEELEQLKASYSLESIAQGFLQLGQQYRDRIAQGDPSRDILTQAIQAYQGALDCHPTLPLAAEVLNDLGNFYWMRSRRPDSPEQAFPDLEDALMCYQNALLHIVDPQNLAATYGMIHNNLGAAYGDLARYRDFVENMQLSIAAYEEALKYRTPDSNPTKYGSTQNNLGTAYWHLAQQHNPVENLRAAIAAYTEASQYYDPSQDFQPWAMIQNNLGTAYWNLSQYEDSINSLKKAVIAYERSLRYRTAKNAPAACAATQNNLGTAYWHLSTVENFSTQSKQDYLERAAAAYGIATQLAQQLSHQDPPIPVNFDCLATYNNLGLVHYQIATTDSFLLPTDIKLEYLEASLQAYLQALTSVPPDSEIYQTAFNYIVRTVQAFYQYGGIQGQNRALSQIPGPLLPQLLPRF</sequence>
<feature type="compositionally biased region" description="Acidic residues" evidence="3">
    <location>
        <begin position="20"/>
        <end position="29"/>
    </location>
</feature>
<dbReference type="InterPro" id="IPR011990">
    <property type="entry name" value="TPR-like_helical_dom_sf"/>
</dbReference>
<feature type="compositionally biased region" description="Low complexity" evidence="3">
    <location>
        <begin position="90"/>
        <end position="101"/>
    </location>
</feature>
<feature type="compositionally biased region" description="Low complexity" evidence="3">
    <location>
        <begin position="117"/>
        <end position="140"/>
    </location>
</feature>
<dbReference type="RefSeq" id="WP_265266055.1">
    <property type="nucleotide sequence ID" value="NZ_JAIHOM010000113.1"/>
</dbReference>
<dbReference type="Gene3D" id="1.25.40.10">
    <property type="entry name" value="Tetratricopeptide repeat domain"/>
    <property type="match status" value="2"/>
</dbReference>
<dbReference type="Pfam" id="PF13374">
    <property type="entry name" value="TPR_10"/>
    <property type="match status" value="1"/>
</dbReference>
<proteinExistence type="predicted"/>
<dbReference type="EMBL" id="JAIHOM010000113">
    <property type="protein sequence ID" value="MCW6038154.1"/>
    <property type="molecule type" value="Genomic_DNA"/>
</dbReference>
<evidence type="ECO:0000256" key="1">
    <source>
        <dbReference type="ARBA" id="ARBA00022737"/>
    </source>
</evidence>